<name>A0A319CMK6_9EURO</name>
<evidence type="ECO:0000313" key="2">
    <source>
        <dbReference type="Proteomes" id="UP000248340"/>
    </source>
</evidence>
<keyword evidence="2" id="KW-1185">Reference proteome</keyword>
<dbReference type="VEuPathDB" id="FungiDB:BO82DRAFT_15675"/>
<dbReference type="RefSeq" id="XP_025494507.1">
    <property type="nucleotide sequence ID" value="XM_025630211.1"/>
</dbReference>
<dbReference type="GeneID" id="37132952"/>
<dbReference type="EMBL" id="KZ821684">
    <property type="protein sequence ID" value="PYH84307.1"/>
    <property type="molecule type" value="Genomic_DNA"/>
</dbReference>
<sequence>MSGAADRLPLGCDIEWGWAICRVGSDSYCCCCCCCCCYYYYYYHYLLCGFL</sequence>
<gene>
    <name evidence="1" type="ORF">BO82DRAFT_15675</name>
</gene>
<dbReference type="Proteomes" id="UP000248340">
    <property type="component" value="Unassembled WGS sequence"/>
</dbReference>
<reference evidence="1 2" key="1">
    <citation type="submission" date="2016-12" db="EMBL/GenBank/DDBJ databases">
        <title>The genomes of Aspergillus section Nigri reveals drivers in fungal speciation.</title>
        <authorList>
            <consortium name="DOE Joint Genome Institute"/>
            <person name="Vesth T.C."/>
            <person name="Nybo J."/>
            <person name="Theobald S."/>
            <person name="Brandl J."/>
            <person name="Frisvad J.C."/>
            <person name="Nielsen K.F."/>
            <person name="Lyhne E.K."/>
            <person name="Kogle M.E."/>
            <person name="Kuo A."/>
            <person name="Riley R."/>
            <person name="Clum A."/>
            <person name="Nolan M."/>
            <person name="Lipzen A."/>
            <person name="Salamov A."/>
            <person name="Henrissat B."/>
            <person name="Wiebenga A."/>
            <person name="De Vries R.P."/>
            <person name="Grigoriev I.V."/>
            <person name="Mortensen U.H."/>
            <person name="Andersen M.R."/>
            <person name="Baker S.E."/>
        </authorList>
    </citation>
    <scope>NUCLEOTIDE SEQUENCE [LARGE SCALE GENOMIC DNA]</scope>
    <source>
        <strain evidence="1 2">CBS 121591</strain>
    </source>
</reference>
<organism evidence="1 2">
    <name type="scientific">Aspergillus uvarum CBS 121591</name>
    <dbReference type="NCBI Taxonomy" id="1448315"/>
    <lineage>
        <taxon>Eukaryota</taxon>
        <taxon>Fungi</taxon>
        <taxon>Dikarya</taxon>
        <taxon>Ascomycota</taxon>
        <taxon>Pezizomycotina</taxon>
        <taxon>Eurotiomycetes</taxon>
        <taxon>Eurotiomycetidae</taxon>
        <taxon>Eurotiales</taxon>
        <taxon>Aspergillaceae</taxon>
        <taxon>Aspergillus</taxon>
        <taxon>Aspergillus subgen. Circumdati</taxon>
    </lineage>
</organism>
<proteinExistence type="predicted"/>
<accession>A0A319CMK6</accession>
<evidence type="ECO:0000313" key="1">
    <source>
        <dbReference type="EMBL" id="PYH84307.1"/>
    </source>
</evidence>
<protein>
    <submittedName>
        <fullName evidence="1">Uncharacterized protein</fullName>
    </submittedName>
</protein>
<dbReference type="AlphaFoldDB" id="A0A319CMK6"/>